<dbReference type="AlphaFoldDB" id="A0AAE3GBS8"/>
<organism evidence="6 7">
    <name type="scientific">Goodfellowiella coeruleoviolacea</name>
    <dbReference type="NCBI Taxonomy" id="334858"/>
    <lineage>
        <taxon>Bacteria</taxon>
        <taxon>Bacillati</taxon>
        <taxon>Actinomycetota</taxon>
        <taxon>Actinomycetes</taxon>
        <taxon>Pseudonocardiales</taxon>
        <taxon>Pseudonocardiaceae</taxon>
        <taxon>Goodfellowiella</taxon>
    </lineage>
</organism>
<feature type="transmembrane region" description="Helical" evidence="4">
    <location>
        <begin position="12"/>
        <end position="34"/>
    </location>
</feature>
<reference evidence="6" key="1">
    <citation type="submission" date="2022-06" db="EMBL/GenBank/DDBJ databases">
        <title>Genomic Encyclopedia of Archaeal and Bacterial Type Strains, Phase II (KMG-II): from individual species to whole genera.</title>
        <authorList>
            <person name="Goeker M."/>
        </authorList>
    </citation>
    <scope>NUCLEOTIDE SEQUENCE</scope>
    <source>
        <strain evidence="6">DSM 43935</strain>
    </source>
</reference>
<dbReference type="CDD" id="cd16917">
    <property type="entry name" value="HATPase_UhpB-NarQ-NarX-like"/>
    <property type="match status" value="1"/>
</dbReference>
<evidence type="ECO:0000256" key="1">
    <source>
        <dbReference type="ARBA" id="ARBA00022679"/>
    </source>
</evidence>
<dbReference type="GO" id="GO:0016301">
    <property type="term" value="F:kinase activity"/>
    <property type="evidence" value="ECO:0007669"/>
    <property type="project" value="UniProtKB-KW"/>
</dbReference>
<evidence type="ECO:0000313" key="7">
    <source>
        <dbReference type="Proteomes" id="UP001206128"/>
    </source>
</evidence>
<comment type="caution">
    <text evidence="6">The sequence shown here is derived from an EMBL/GenBank/DDBJ whole genome shotgun (WGS) entry which is preliminary data.</text>
</comment>
<evidence type="ECO:0000256" key="3">
    <source>
        <dbReference type="ARBA" id="ARBA00023012"/>
    </source>
</evidence>
<dbReference type="PANTHER" id="PTHR24421:SF61">
    <property type="entry name" value="OXYGEN SENSOR HISTIDINE KINASE NREB"/>
    <property type="match status" value="1"/>
</dbReference>
<evidence type="ECO:0000256" key="2">
    <source>
        <dbReference type="ARBA" id="ARBA00022777"/>
    </source>
</evidence>
<sequence length="375" mass="39127">MTGAAQRWLWLLAFRYAGIGRTVIAALAGALGIVVAPRSWLAVAVVGAVVCWSAGYTWLLARGRQPGWLVPFDALVVAGACLTQRWTVPADALATNQGWVLALASITVVACQWHTDGWRGAGVVVAVDAAYLGGVLLAAPERLAGPLEMVVWLPVEAVLGRLLWRLVRRGGQRADELAARAEATRRAEAVAEAVRADERAHAATLHDTAASTLLMVGLGQVGPADTWLRDQARRDLDSLGEWSTPPGRDQDVVPGLREVIQASRVAVTPELPAELTVPARVAAALCGAVGEALTNVGRHAGVSTATVTAGVVAGRVVVEVADQGRGFTPDEVSAGHYGVSRSIRARMAGVGGRAELTSAPGRGTTVRLAWPGETA</sequence>
<dbReference type="GO" id="GO:0000160">
    <property type="term" value="P:phosphorelay signal transduction system"/>
    <property type="evidence" value="ECO:0007669"/>
    <property type="project" value="UniProtKB-KW"/>
</dbReference>
<feature type="transmembrane region" description="Helical" evidence="4">
    <location>
        <begin position="120"/>
        <end position="139"/>
    </location>
</feature>
<name>A0AAE3GBS8_9PSEU</name>
<keyword evidence="4" id="KW-0472">Membrane</keyword>
<dbReference type="EMBL" id="JAMTCK010000003">
    <property type="protein sequence ID" value="MCP2164499.1"/>
    <property type="molecule type" value="Genomic_DNA"/>
</dbReference>
<dbReference type="PANTHER" id="PTHR24421">
    <property type="entry name" value="NITRATE/NITRITE SENSOR PROTEIN NARX-RELATED"/>
    <property type="match status" value="1"/>
</dbReference>
<dbReference type="RefSeq" id="WP_253768219.1">
    <property type="nucleotide sequence ID" value="NZ_JAMTCK010000003.1"/>
</dbReference>
<accession>A0AAE3GBS8</accession>
<dbReference type="InterPro" id="IPR050482">
    <property type="entry name" value="Sensor_HK_TwoCompSys"/>
</dbReference>
<dbReference type="Gene3D" id="3.30.565.10">
    <property type="entry name" value="Histidine kinase-like ATPase, C-terminal domain"/>
    <property type="match status" value="1"/>
</dbReference>
<protein>
    <submittedName>
        <fullName evidence="6">Histidine kinase-, DNA gyrase B-, and HSP90-like ATPase</fullName>
    </submittedName>
</protein>
<evidence type="ECO:0000256" key="4">
    <source>
        <dbReference type="SAM" id="Phobius"/>
    </source>
</evidence>
<keyword evidence="2 6" id="KW-0418">Kinase</keyword>
<keyword evidence="4" id="KW-0812">Transmembrane</keyword>
<feature type="transmembrane region" description="Helical" evidence="4">
    <location>
        <begin position="68"/>
        <end position="87"/>
    </location>
</feature>
<keyword evidence="4" id="KW-1133">Transmembrane helix</keyword>
<feature type="transmembrane region" description="Helical" evidence="4">
    <location>
        <begin position="93"/>
        <end position="113"/>
    </location>
</feature>
<proteinExistence type="predicted"/>
<dbReference type="Proteomes" id="UP001206128">
    <property type="component" value="Unassembled WGS sequence"/>
</dbReference>
<evidence type="ECO:0000313" key="6">
    <source>
        <dbReference type="EMBL" id="MCP2164499.1"/>
    </source>
</evidence>
<dbReference type="Pfam" id="PF02518">
    <property type="entry name" value="HATPase_c"/>
    <property type="match status" value="1"/>
</dbReference>
<dbReference type="SUPFAM" id="SSF55874">
    <property type="entry name" value="ATPase domain of HSP90 chaperone/DNA topoisomerase II/histidine kinase"/>
    <property type="match status" value="1"/>
</dbReference>
<keyword evidence="1" id="KW-0808">Transferase</keyword>
<evidence type="ECO:0000259" key="5">
    <source>
        <dbReference type="Pfam" id="PF02518"/>
    </source>
</evidence>
<dbReference type="InterPro" id="IPR003594">
    <property type="entry name" value="HATPase_dom"/>
</dbReference>
<keyword evidence="7" id="KW-1185">Reference proteome</keyword>
<gene>
    <name evidence="6" type="ORF">LX83_001339</name>
</gene>
<keyword evidence="3" id="KW-0902">Two-component regulatory system</keyword>
<dbReference type="InterPro" id="IPR036890">
    <property type="entry name" value="HATPase_C_sf"/>
</dbReference>
<feature type="domain" description="Histidine kinase/HSP90-like ATPase" evidence="5">
    <location>
        <begin position="285"/>
        <end position="371"/>
    </location>
</feature>
<feature type="transmembrane region" description="Helical" evidence="4">
    <location>
        <begin position="40"/>
        <end position="61"/>
    </location>
</feature>